<gene>
    <name evidence="2" type="ORF">C2845_PM11G10570</name>
</gene>
<organism evidence="2 3">
    <name type="scientific">Panicum miliaceum</name>
    <name type="common">Proso millet</name>
    <name type="synonym">Broomcorn millet</name>
    <dbReference type="NCBI Taxonomy" id="4540"/>
    <lineage>
        <taxon>Eukaryota</taxon>
        <taxon>Viridiplantae</taxon>
        <taxon>Streptophyta</taxon>
        <taxon>Embryophyta</taxon>
        <taxon>Tracheophyta</taxon>
        <taxon>Spermatophyta</taxon>
        <taxon>Magnoliopsida</taxon>
        <taxon>Liliopsida</taxon>
        <taxon>Poales</taxon>
        <taxon>Poaceae</taxon>
        <taxon>PACMAD clade</taxon>
        <taxon>Panicoideae</taxon>
        <taxon>Panicodae</taxon>
        <taxon>Paniceae</taxon>
        <taxon>Panicinae</taxon>
        <taxon>Panicum</taxon>
        <taxon>Panicum sect. Panicum</taxon>
    </lineage>
</organism>
<protein>
    <submittedName>
        <fullName evidence="2">Ribonuclease H protein</fullName>
    </submittedName>
</protein>
<dbReference type="InterPro" id="IPR026960">
    <property type="entry name" value="RVT-Znf"/>
</dbReference>
<reference evidence="3" key="1">
    <citation type="journal article" date="2019" name="Nat. Commun.">
        <title>The genome of broomcorn millet.</title>
        <authorList>
            <person name="Zou C."/>
            <person name="Miki D."/>
            <person name="Li D."/>
            <person name="Tang Q."/>
            <person name="Xiao L."/>
            <person name="Rajput S."/>
            <person name="Deng P."/>
            <person name="Jia W."/>
            <person name="Huang R."/>
            <person name="Zhang M."/>
            <person name="Sun Y."/>
            <person name="Hu J."/>
            <person name="Fu X."/>
            <person name="Schnable P.S."/>
            <person name="Li F."/>
            <person name="Zhang H."/>
            <person name="Feng B."/>
            <person name="Zhu X."/>
            <person name="Liu R."/>
            <person name="Schnable J.C."/>
            <person name="Zhu J.-K."/>
            <person name="Zhang H."/>
        </authorList>
    </citation>
    <scope>NUCLEOTIDE SEQUENCE [LARGE SCALE GENOMIC DNA]</scope>
</reference>
<dbReference type="EMBL" id="PQIB02000007">
    <property type="protein sequence ID" value="RLN09471.1"/>
    <property type="molecule type" value="Genomic_DNA"/>
</dbReference>
<comment type="caution">
    <text evidence="2">The sequence shown here is derived from an EMBL/GenBank/DDBJ whole genome shotgun (WGS) entry which is preliminary data.</text>
</comment>
<feature type="domain" description="Reverse transcriptase zinc-binding" evidence="1">
    <location>
        <begin position="206"/>
        <end position="292"/>
    </location>
</feature>
<proteinExistence type="predicted"/>
<keyword evidence="3" id="KW-1185">Reference proteome</keyword>
<dbReference type="STRING" id="4540.A0A3L6RUL8"/>
<sequence length="365" mass="42111">MSSSLLPKTVREQLDARRRAFLWTGEEKCHGSQCLLAWDTVCQTKEHGGLGVKNLEDMNHCLLLKFVHKLHEPSSVPWKQWFFSYSNLLCSTEDTFLHRLLREELGRYRTITHVLVGNGKTTSFWHDRWMLNTTLADTFPVLFSHRTQPAISVQQAVTRPLDSQLQPRLTRSAAAERQVVIDCLANVHLTEEPDSHMLADLKRSPFTSSGAYRLLRQNGEPATDVASLWSLRLPTKVKFFGWLLHHGRLNTRDYLCRRSIRPPSESYCESCAAVVETDEHLFISCPKVSALWNRLETHPLSIDLRRNARIFDDQDSSPRDVIRRTHADIDKWSCRYRPLSAELQAWKTWVASITVTSHLCNSFTF</sequence>
<dbReference type="PANTHER" id="PTHR36617">
    <property type="entry name" value="PROTEIN, PUTATIVE-RELATED"/>
    <property type="match status" value="1"/>
</dbReference>
<dbReference type="Pfam" id="PF13966">
    <property type="entry name" value="zf-RVT"/>
    <property type="match status" value="1"/>
</dbReference>
<name>A0A3L6RUL8_PANMI</name>
<dbReference type="AlphaFoldDB" id="A0A3L6RUL8"/>
<evidence type="ECO:0000313" key="3">
    <source>
        <dbReference type="Proteomes" id="UP000275267"/>
    </source>
</evidence>
<dbReference type="OrthoDB" id="693026at2759"/>
<accession>A0A3L6RUL8</accession>
<dbReference type="PANTHER" id="PTHR36617:SF15">
    <property type="entry name" value="REVERSE TRANSCRIPTASE ZINC-BINDING DOMAIN-CONTAINING PROTEIN"/>
    <property type="match status" value="1"/>
</dbReference>
<evidence type="ECO:0000259" key="1">
    <source>
        <dbReference type="Pfam" id="PF13966"/>
    </source>
</evidence>
<evidence type="ECO:0000313" key="2">
    <source>
        <dbReference type="EMBL" id="RLN09471.1"/>
    </source>
</evidence>
<dbReference type="Proteomes" id="UP000275267">
    <property type="component" value="Unassembled WGS sequence"/>
</dbReference>